<dbReference type="OrthoDB" id="151009at2"/>
<dbReference type="KEGG" id="pbf:CFX0092_A1197"/>
<dbReference type="AlphaFoldDB" id="A0A160T387"/>
<dbReference type="Gene3D" id="3.20.20.30">
    <property type="entry name" value="Luciferase-like domain"/>
    <property type="match status" value="1"/>
</dbReference>
<dbReference type="Proteomes" id="UP000215027">
    <property type="component" value="Chromosome I"/>
</dbReference>
<dbReference type="RefSeq" id="WP_095042613.1">
    <property type="nucleotide sequence ID" value="NZ_LN890655.1"/>
</dbReference>
<dbReference type="SUPFAM" id="SSF51679">
    <property type="entry name" value="Bacterial luciferase-like"/>
    <property type="match status" value="1"/>
</dbReference>
<keyword evidence="2" id="KW-0288">FMN</keyword>
<dbReference type="PANTHER" id="PTHR42847">
    <property type="entry name" value="ALKANESULFONATE MONOOXYGENASE"/>
    <property type="match status" value="1"/>
</dbReference>
<evidence type="ECO:0000313" key="8">
    <source>
        <dbReference type="Proteomes" id="UP000215027"/>
    </source>
</evidence>
<accession>A0A160T387</accession>
<evidence type="ECO:0000256" key="4">
    <source>
        <dbReference type="ARBA" id="ARBA00023033"/>
    </source>
</evidence>
<name>A0A160T387_9CHLR</name>
<evidence type="ECO:0000259" key="6">
    <source>
        <dbReference type="Pfam" id="PF00296"/>
    </source>
</evidence>
<dbReference type="InterPro" id="IPR050172">
    <property type="entry name" value="SsuD_RutA_monooxygenase"/>
</dbReference>
<reference evidence="7" key="1">
    <citation type="submission" date="2016-01" db="EMBL/GenBank/DDBJ databases">
        <authorList>
            <person name="Mcilroy J.S."/>
            <person name="Karst M S."/>
            <person name="Albertsen M."/>
        </authorList>
    </citation>
    <scope>NUCLEOTIDE SEQUENCE</scope>
    <source>
        <strain evidence="7">Cfx-K</strain>
    </source>
</reference>
<proteinExistence type="predicted"/>
<evidence type="ECO:0000256" key="2">
    <source>
        <dbReference type="ARBA" id="ARBA00022643"/>
    </source>
</evidence>
<dbReference type="InterPro" id="IPR036661">
    <property type="entry name" value="Luciferase-like_sf"/>
</dbReference>
<gene>
    <name evidence="7" type="ORF">CFX0092_A1197</name>
</gene>
<evidence type="ECO:0000313" key="7">
    <source>
        <dbReference type="EMBL" id="CUS03075.2"/>
    </source>
</evidence>
<keyword evidence="4" id="KW-0503">Monooxygenase</keyword>
<feature type="region of interest" description="Disordered" evidence="5">
    <location>
        <begin position="264"/>
        <end position="286"/>
    </location>
</feature>
<dbReference type="Pfam" id="PF00296">
    <property type="entry name" value="Bac_luciferase"/>
    <property type="match status" value="1"/>
</dbReference>
<dbReference type="GO" id="GO:0008726">
    <property type="term" value="F:alkanesulfonate monooxygenase activity"/>
    <property type="evidence" value="ECO:0007669"/>
    <property type="project" value="TreeGrafter"/>
</dbReference>
<feature type="domain" description="Luciferase-like" evidence="6">
    <location>
        <begin position="11"/>
        <end position="237"/>
    </location>
</feature>
<dbReference type="GO" id="GO:0046306">
    <property type="term" value="P:alkanesulfonate catabolic process"/>
    <property type="evidence" value="ECO:0007669"/>
    <property type="project" value="TreeGrafter"/>
</dbReference>
<organism evidence="7 8">
    <name type="scientific">Candidatus Promineifilum breve</name>
    <dbReference type="NCBI Taxonomy" id="1806508"/>
    <lineage>
        <taxon>Bacteria</taxon>
        <taxon>Bacillati</taxon>
        <taxon>Chloroflexota</taxon>
        <taxon>Ardenticatenia</taxon>
        <taxon>Candidatus Promineifilales</taxon>
        <taxon>Candidatus Promineifilaceae</taxon>
        <taxon>Candidatus Promineifilum</taxon>
    </lineage>
</organism>
<dbReference type="InterPro" id="IPR011251">
    <property type="entry name" value="Luciferase-like_dom"/>
</dbReference>
<evidence type="ECO:0000256" key="5">
    <source>
        <dbReference type="SAM" id="MobiDB-lite"/>
    </source>
</evidence>
<protein>
    <submittedName>
        <fullName evidence="7">Luciferase-like protein</fullName>
    </submittedName>
</protein>
<evidence type="ECO:0000256" key="1">
    <source>
        <dbReference type="ARBA" id="ARBA00022630"/>
    </source>
</evidence>
<evidence type="ECO:0000256" key="3">
    <source>
        <dbReference type="ARBA" id="ARBA00023002"/>
    </source>
</evidence>
<keyword evidence="8" id="KW-1185">Reference proteome</keyword>
<dbReference type="PANTHER" id="PTHR42847:SF4">
    <property type="entry name" value="ALKANESULFONATE MONOOXYGENASE-RELATED"/>
    <property type="match status" value="1"/>
</dbReference>
<sequence length="286" mass="31769">MKYGFVLPNGDARVAADLARAAEDAGWDGFFVWEPVWGVDAWVSLTAAAMVTRRIRLGTLLSPISRMRPWKLASETATLDNLSGGRVILSVGLGATDTGFAAFGEVTDRRTRAELLDEGLDILTGLWRGQPFSYEGTHYKIQPTDFMVPPPPIQQPRIPIWVVGAWQRPKSMARVLRYDGILPNTLTAEGGHRPLTTDDVREIKAYIDTNRTETMPFDIVAEGTTPGDRPDEAAEIVRGWADAGATWWIEAMWSIFDQPDIADSVRRRVEQGPPRIDDRPQTTDHG</sequence>
<keyword evidence="1" id="KW-0285">Flavoprotein</keyword>
<keyword evidence="3" id="KW-0560">Oxidoreductase</keyword>
<dbReference type="EMBL" id="LN890655">
    <property type="protein sequence ID" value="CUS03075.2"/>
    <property type="molecule type" value="Genomic_DNA"/>
</dbReference>